<dbReference type="Proteomes" id="UP000053780">
    <property type="component" value="Unassembled WGS sequence"/>
</dbReference>
<dbReference type="Pfam" id="PF17011">
    <property type="entry name" value="DUF5093"/>
    <property type="match status" value="1"/>
</dbReference>
<dbReference type="VEuPathDB" id="MicrosporidiaDB:NAPIS_ORF00551"/>
<gene>
    <name evidence="1" type="ORF">NAPIS_ORF00551</name>
</gene>
<dbReference type="EMBL" id="KE647071">
    <property type="protein sequence ID" value="EQB61886.1"/>
    <property type="molecule type" value="Genomic_DNA"/>
</dbReference>
<reference evidence="1 2" key="1">
    <citation type="journal article" date="2013" name="BMC Genomics">
        <title>Genome sequencing and comparative genomics of honey bee microsporidia, Nosema apis reveal novel insights into host-parasite interactions.</title>
        <authorList>
            <person name="Chen Yp."/>
            <person name="Pettis J.S."/>
            <person name="Zhao Y."/>
            <person name="Liu X."/>
            <person name="Tallon L.J."/>
            <person name="Sadzewicz L.D."/>
            <person name="Li R."/>
            <person name="Zheng H."/>
            <person name="Huang S."/>
            <person name="Zhang X."/>
            <person name="Hamilton M.C."/>
            <person name="Pernal S.F."/>
            <person name="Melathopoulos A.P."/>
            <person name="Yan X."/>
            <person name="Evans J.D."/>
        </authorList>
    </citation>
    <scope>NUCLEOTIDE SEQUENCE [LARGE SCALE GENOMIC DNA]</scope>
    <source>
        <strain evidence="1 2">BRL 01</strain>
    </source>
</reference>
<evidence type="ECO:0000313" key="1">
    <source>
        <dbReference type="EMBL" id="EQB61886.1"/>
    </source>
</evidence>
<accession>T0MFN6</accession>
<evidence type="ECO:0000313" key="2">
    <source>
        <dbReference type="Proteomes" id="UP000053780"/>
    </source>
</evidence>
<proteinExistence type="predicted"/>
<name>T0MFN6_9MICR</name>
<dbReference type="OrthoDB" id="2192698at2759"/>
<dbReference type="HOGENOM" id="CLU_157452_0_0_1"/>
<dbReference type="InterPro" id="IPR031533">
    <property type="entry name" value="DUF5093"/>
</dbReference>
<keyword evidence="2" id="KW-1185">Reference proteome</keyword>
<organism evidence="1 2">
    <name type="scientific">Vairimorpha apis BRL 01</name>
    <dbReference type="NCBI Taxonomy" id="1037528"/>
    <lineage>
        <taxon>Eukaryota</taxon>
        <taxon>Fungi</taxon>
        <taxon>Fungi incertae sedis</taxon>
        <taxon>Microsporidia</taxon>
        <taxon>Nosematidae</taxon>
        <taxon>Vairimorpha</taxon>
    </lineage>
</organism>
<protein>
    <submittedName>
        <fullName evidence="1">Uncharacterized protein</fullName>
    </submittedName>
</protein>
<dbReference type="AlphaFoldDB" id="T0MFN6"/>
<sequence length="112" mass="13135">MLTLNFNFTIDNHPQLLHINTLIERKENIISFALEYKFEIIIENSVCISIQKNEKGFVYVFEFEDMNDAINFEQNSKCTVLNSTNFKKPSELEAEIVEYAEVYLKQDGCKKN</sequence>